<dbReference type="EMBL" id="CP060394">
    <property type="protein sequence ID" value="QNI34380.1"/>
    <property type="molecule type" value="Genomic_DNA"/>
</dbReference>
<dbReference type="AlphaFoldDB" id="A0A7G8BPB0"/>
<name>A0A7G8BPB0_9BACT</name>
<evidence type="ECO:0000313" key="2">
    <source>
        <dbReference type="EMBL" id="QNI34380.1"/>
    </source>
</evidence>
<dbReference type="CDD" id="cd00077">
    <property type="entry name" value="HDc"/>
    <property type="match status" value="1"/>
</dbReference>
<dbReference type="SUPFAM" id="SSF109604">
    <property type="entry name" value="HD-domain/PDEase-like"/>
    <property type="match status" value="1"/>
</dbReference>
<dbReference type="Pfam" id="PF01966">
    <property type="entry name" value="HD"/>
    <property type="match status" value="1"/>
</dbReference>
<dbReference type="InterPro" id="IPR003607">
    <property type="entry name" value="HD/PDEase_dom"/>
</dbReference>
<proteinExistence type="predicted"/>
<evidence type="ECO:0000259" key="1">
    <source>
        <dbReference type="Pfam" id="PF01966"/>
    </source>
</evidence>
<dbReference type="RefSeq" id="WP_186746510.1">
    <property type="nucleotide sequence ID" value="NZ_CP060394.1"/>
</dbReference>
<gene>
    <name evidence="2" type="ORF">H7849_11075</name>
</gene>
<dbReference type="Gene3D" id="1.10.3210.50">
    <property type="match status" value="1"/>
</dbReference>
<feature type="domain" description="HD" evidence="1">
    <location>
        <begin position="25"/>
        <end position="128"/>
    </location>
</feature>
<dbReference type="Proteomes" id="UP000515312">
    <property type="component" value="Chromosome"/>
</dbReference>
<evidence type="ECO:0000313" key="3">
    <source>
        <dbReference type="Proteomes" id="UP000515312"/>
    </source>
</evidence>
<reference evidence="2 3" key="1">
    <citation type="submission" date="2020-08" db="EMBL/GenBank/DDBJ databases">
        <title>Edaphobacter telluris sp. nov. and Acidobacterium dinghuensis sp. nov., two acidobacteria isolated from forest soil.</title>
        <authorList>
            <person name="Fu J."/>
            <person name="Qiu L."/>
        </authorList>
    </citation>
    <scope>NUCLEOTIDE SEQUENCE [LARGE SCALE GENOMIC DNA]</scope>
    <source>
        <strain evidence="2">4Y35</strain>
    </source>
</reference>
<keyword evidence="3" id="KW-1185">Reference proteome</keyword>
<protein>
    <submittedName>
        <fullName evidence="2">HD domain-containing protein</fullName>
    </submittedName>
</protein>
<sequence>MLATFRTGIEKFIQSHAKPVEKYGHQPRLYALTRHIGADLKYDDDVVFAAAWLHDLGVFVGHRPEDPAELASWDHVRYACDCAPQILQDTGFPAEKIPAVLAAISEHQPQDSPTSIDATILRDADILEQLGGIGALRTIAKVGRDTRFSTFTDAVKTLRKNLEALPGQIRLENTKRLAEPRIAALRNFLDAVESESAGALF</sequence>
<accession>A0A7G8BPB0</accession>
<dbReference type="KEGG" id="adin:H7849_11075"/>
<organism evidence="2 3">
    <name type="scientific">Alloacidobacterium dinghuense</name>
    <dbReference type="NCBI Taxonomy" id="2763107"/>
    <lineage>
        <taxon>Bacteria</taxon>
        <taxon>Pseudomonadati</taxon>
        <taxon>Acidobacteriota</taxon>
        <taxon>Terriglobia</taxon>
        <taxon>Terriglobales</taxon>
        <taxon>Acidobacteriaceae</taxon>
        <taxon>Alloacidobacterium</taxon>
    </lineage>
</organism>
<dbReference type="InterPro" id="IPR006674">
    <property type="entry name" value="HD_domain"/>
</dbReference>